<feature type="domain" description="DUF3298" evidence="1">
    <location>
        <begin position="166"/>
        <end position="238"/>
    </location>
</feature>
<dbReference type="PROSITE" id="PS51257">
    <property type="entry name" value="PROKAR_LIPOPROTEIN"/>
    <property type="match status" value="1"/>
</dbReference>
<accession>A0A1I5AWC4</accession>
<dbReference type="InterPro" id="IPR037126">
    <property type="entry name" value="PdaC/RsiV-like_sf"/>
</dbReference>
<dbReference type="InterPro" id="IPR021729">
    <property type="entry name" value="DUF3298"/>
</dbReference>
<evidence type="ECO:0000259" key="1">
    <source>
        <dbReference type="Pfam" id="PF11738"/>
    </source>
</evidence>
<dbReference type="RefSeq" id="WP_139220624.1">
    <property type="nucleotide sequence ID" value="NZ_FOVL01000012.1"/>
</dbReference>
<name>A0A1I5AWC4_9FLAO</name>
<dbReference type="Gene3D" id="3.90.640.20">
    <property type="entry name" value="Heat-shock cognate protein, ATPase"/>
    <property type="match status" value="1"/>
</dbReference>
<dbReference type="Gene3D" id="3.30.565.40">
    <property type="entry name" value="Fervidobacterium nodosum Rt17-B1 like"/>
    <property type="match status" value="1"/>
</dbReference>
<dbReference type="Pfam" id="PF11738">
    <property type="entry name" value="DUF3298"/>
    <property type="match status" value="1"/>
</dbReference>
<reference evidence="3 4" key="1">
    <citation type="submission" date="2016-10" db="EMBL/GenBank/DDBJ databases">
        <authorList>
            <person name="de Groot N.N."/>
        </authorList>
    </citation>
    <scope>NUCLEOTIDE SEQUENCE [LARGE SCALE GENOMIC DNA]</scope>
    <source>
        <strain evidence="3 4">DSM 17794</strain>
    </source>
</reference>
<dbReference type="OrthoDB" id="594879at2"/>
<dbReference type="STRING" id="287099.SAMN05660413_02056"/>
<sequence>MKKLLSIFSLIFLFSACEQEAESLEFLNYSVERSADNCDPETEKCSFIDLNFPVASGTENREKQINKEIENHLSYILGYEDEPNIGSVEDMADIFIQNYEMTKKDFPGYNTPWEATIYGEISYESDKLVSIQFNSEVFEGGAHGYSSITWLNFNPETGAIYSQDELFAEDFKAFIEDIFRKEQGIPEGEPINSTGLFFENDKFHLPQNIGFSNTKVILYYNAYEIAAYADGPYRMEFPQTEISEYIKIEL</sequence>
<dbReference type="EMBL" id="FOVL01000012">
    <property type="protein sequence ID" value="SFN66681.1"/>
    <property type="molecule type" value="Genomic_DNA"/>
</dbReference>
<evidence type="ECO:0000259" key="2">
    <source>
        <dbReference type="Pfam" id="PF13739"/>
    </source>
</evidence>
<evidence type="ECO:0008006" key="5">
    <source>
        <dbReference type="Google" id="ProtNLM"/>
    </source>
</evidence>
<gene>
    <name evidence="3" type="ORF">SAMN05660413_02056</name>
</gene>
<dbReference type="Pfam" id="PF13739">
    <property type="entry name" value="PdaC"/>
    <property type="match status" value="1"/>
</dbReference>
<dbReference type="Proteomes" id="UP000199153">
    <property type="component" value="Unassembled WGS sequence"/>
</dbReference>
<keyword evidence="4" id="KW-1185">Reference proteome</keyword>
<feature type="domain" description="Deacetylase PdaC" evidence="2">
    <location>
        <begin position="43"/>
        <end position="145"/>
    </location>
</feature>
<dbReference type="AlphaFoldDB" id="A0A1I5AWC4"/>
<organism evidence="3 4">
    <name type="scientific">Salegentibacter flavus</name>
    <dbReference type="NCBI Taxonomy" id="287099"/>
    <lineage>
        <taxon>Bacteria</taxon>
        <taxon>Pseudomonadati</taxon>
        <taxon>Bacteroidota</taxon>
        <taxon>Flavobacteriia</taxon>
        <taxon>Flavobacteriales</taxon>
        <taxon>Flavobacteriaceae</taxon>
        <taxon>Salegentibacter</taxon>
    </lineage>
</organism>
<evidence type="ECO:0000313" key="3">
    <source>
        <dbReference type="EMBL" id="SFN66681.1"/>
    </source>
</evidence>
<proteinExistence type="predicted"/>
<dbReference type="InterPro" id="IPR025303">
    <property type="entry name" value="PdaC"/>
</dbReference>
<protein>
    <recommendedName>
        <fullName evidence="5">Deacetylase PdaC domain-containing protein</fullName>
    </recommendedName>
</protein>
<evidence type="ECO:0000313" key="4">
    <source>
        <dbReference type="Proteomes" id="UP000199153"/>
    </source>
</evidence>